<feature type="compositionally biased region" description="Low complexity" evidence="1">
    <location>
        <begin position="491"/>
        <end position="504"/>
    </location>
</feature>
<comment type="caution">
    <text evidence="4">The sequence shown here is derived from an EMBL/GenBank/DDBJ whole genome shotgun (WGS) entry which is preliminary data.</text>
</comment>
<dbReference type="OrthoDB" id="258392at2759"/>
<dbReference type="Gene3D" id="3.40.50.1240">
    <property type="entry name" value="Phosphoglycerate mutase-like"/>
    <property type="match status" value="1"/>
</dbReference>
<gene>
    <name evidence="4" type="ORF">SPI_07163</name>
</gene>
<feature type="region of interest" description="Disordered" evidence="1">
    <location>
        <begin position="551"/>
        <end position="685"/>
    </location>
</feature>
<keyword evidence="2" id="KW-0472">Membrane</keyword>
<feature type="region of interest" description="Disordered" evidence="1">
    <location>
        <begin position="488"/>
        <end position="511"/>
    </location>
</feature>
<dbReference type="EMBL" id="AZHD01000014">
    <property type="protein sequence ID" value="OAA57504.1"/>
    <property type="molecule type" value="Genomic_DNA"/>
</dbReference>
<keyword evidence="2" id="KW-1133">Transmembrane helix</keyword>
<dbReference type="PANTHER" id="PTHR11567">
    <property type="entry name" value="ACID PHOSPHATASE-RELATED"/>
    <property type="match status" value="1"/>
</dbReference>
<evidence type="ECO:0000256" key="2">
    <source>
        <dbReference type="SAM" id="Phobius"/>
    </source>
</evidence>
<feature type="transmembrane region" description="Helical" evidence="2">
    <location>
        <begin position="514"/>
        <end position="541"/>
    </location>
</feature>
<evidence type="ECO:0000313" key="5">
    <source>
        <dbReference type="Proteomes" id="UP000076874"/>
    </source>
</evidence>
<dbReference type="STRING" id="1081102.A0A167QC97"/>
<evidence type="ECO:0000256" key="1">
    <source>
        <dbReference type="SAM" id="MobiDB-lite"/>
    </source>
</evidence>
<dbReference type="SUPFAM" id="SSF53254">
    <property type="entry name" value="Phosphoglycerate mutase-like"/>
    <property type="match status" value="1"/>
</dbReference>
<dbReference type="InterPro" id="IPR050645">
    <property type="entry name" value="Histidine_acid_phosphatase"/>
</dbReference>
<organism evidence="4 5">
    <name type="scientific">Niveomyces insectorum RCEF 264</name>
    <dbReference type="NCBI Taxonomy" id="1081102"/>
    <lineage>
        <taxon>Eukaryota</taxon>
        <taxon>Fungi</taxon>
        <taxon>Dikarya</taxon>
        <taxon>Ascomycota</taxon>
        <taxon>Pezizomycotina</taxon>
        <taxon>Sordariomycetes</taxon>
        <taxon>Hypocreomycetidae</taxon>
        <taxon>Hypocreales</taxon>
        <taxon>Cordycipitaceae</taxon>
        <taxon>Niveomyces</taxon>
    </lineage>
</organism>
<dbReference type="InterPro" id="IPR029033">
    <property type="entry name" value="His_PPase_superfam"/>
</dbReference>
<name>A0A167QC97_9HYPO</name>
<keyword evidence="3" id="KW-0732">Signal</keyword>
<keyword evidence="5" id="KW-1185">Reference proteome</keyword>
<evidence type="ECO:0000256" key="3">
    <source>
        <dbReference type="SAM" id="SignalP"/>
    </source>
</evidence>
<dbReference type="AlphaFoldDB" id="A0A167QC97"/>
<sequence>MPSLADHLVLVLLAAAVSVPAPVVLAQDETVWAAAAFVMYGERTPLIGPTPPELTPLGAQQMYAQGAAFRDRFLVGDTTAAGAAAAAPIDGIELDALDNNQLALLSTNDAYVAAGAQAFVQGLYPPQTDTYAYGNGGRAAALLANGSLVTFPLDGYQYPLVATASVQDPNFAWIAGHVSCTQYEATVLSMYGGSGGGSRSSGSGGSGTTATINTGAADGGASAAVFSRTRGFYDALYPTVFQAAFPPGMVNYDYAYTLYDYARYQYDHAPDGAAAVGASGLNSSTLEILKLLATTQQLDRNANLTVAGRQPGDMVLAVSGRMLAAEIVSLLRENIAAGGATHKLSLLFGSFEPLLAFFALSGLTAGPAGLAFQTLPDPAGAMVFELYTPASLLRSGDADAGSNTTMYPSEDDIYVRFLYRNNSEPATPFVEFALFSDGTTDTAPAAPLRFVDFANAMDAVGILSVAAWCTLCDAVSVFCPALVGDGGGSGSNSNSNSNGSSSNRGNRKTGPSPAVAGVIGALVTLAVGILLVLAAMLLGGMRVYVAGRRRRGSLGDDDSGDNNEGFKGTERKAADTDVTVTKGGATHERVGSWELRSSSSSSNNNNNNHAGNGGGVKNGLHTTAGGTGHTDAPDAAGSDNGGNPRAERVRSTILNRALGDGGDGSDEDELLADLGAAPVRPREHV</sequence>
<proteinExistence type="predicted"/>
<keyword evidence="2" id="KW-0812">Transmembrane</keyword>
<feature type="compositionally biased region" description="Low complexity" evidence="1">
    <location>
        <begin position="597"/>
        <end position="608"/>
    </location>
</feature>
<evidence type="ECO:0000313" key="4">
    <source>
        <dbReference type="EMBL" id="OAA57504.1"/>
    </source>
</evidence>
<dbReference type="GO" id="GO:0016791">
    <property type="term" value="F:phosphatase activity"/>
    <property type="evidence" value="ECO:0007669"/>
    <property type="project" value="TreeGrafter"/>
</dbReference>
<protein>
    <submittedName>
        <fullName evidence="4">Histidine acid phosphatase</fullName>
    </submittedName>
</protein>
<accession>A0A167QC97</accession>
<dbReference type="PANTHER" id="PTHR11567:SF127">
    <property type="entry name" value="HISTIDINE ACID PHOSPHATASE"/>
    <property type="match status" value="1"/>
</dbReference>
<dbReference type="Proteomes" id="UP000076874">
    <property type="component" value="Unassembled WGS sequence"/>
</dbReference>
<feature type="chain" id="PRO_5007891462" evidence="3">
    <location>
        <begin position="27"/>
        <end position="685"/>
    </location>
</feature>
<reference evidence="4 5" key="1">
    <citation type="journal article" date="2016" name="Genome Biol. Evol.">
        <title>Divergent and convergent evolution of fungal pathogenicity.</title>
        <authorList>
            <person name="Shang Y."/>
            <person name="Xiao G."/>
            <person name="Zheng P."/>
            <person name="Cen K."/>
            <person name="Zhan S."/>
            <person name="Wang C."/>
        </authorList>
    </citation>
    <scope>NUCLEOTIDE SEQUENCE [LARGE SCALE GENOMIC DNA]</scope>
    <source>
        <strain evidence="4 5">RCEF 264</strain>
    </source>
</reference>
<feature type="compositionally biased region" description="Low complexity" evidence="1">
    <location>
        <begin position="621"/>
        <end position="637"/>
    </location>
</feature>
<feature type="signal peptide" evidence="3">
    <location>
        <begin position="1"/>
        <end position="26"/>
    </location>
</feature>